<evidence type="ECO:0000313" key="2">
    <source>
        <dbReference type="Proteomes" id="UP000765509"/>
    </source>
</evidence>
<evidence type="ECO:0000313" key="1">
    <source>
        <dbReference type="EMBL" id="MBW0531944.1"/>
    </source>
</evidence>
<dbReference type="AlphaFoldDB" id="A0A9Q3F374"/>
<name>A0A9Q3F374_9BASI</name>
<keyword evidence="2" id="KW-1185">Reference proteome</keyword>
<dbReference type="EMBL" id="AVOT02037277">
    <property type="protein sequence ID" value="MBW0531944.1"/>
    <property type="molecule type" value="Genomic_DNA"/>
</dbReference>
<gene>
    <name evidence="1" type="ORF">O181_071659</name>
</gene>
<dbReference type="Proteomes" id="UP000765509">
    <property type="component" value="Unassembled WGS sequence"/>
</dbReference>
<sequence>MEDSFAYAKDKWDKSNAIPDFKDIHGENTVGVELSEELSYKHPTFPVILIKFHKSGDAEIFTLSNKVPPNITPVESSGTKKITKDLRKRKLRTKKVREYPLRYSDPACEDEWLAEKDLPEATKLLRRFIQTRNRNITK</sequence>
<proteinExistence type="predicted"/>
<reference evidence="1" key="1">
    <citation type="submission" date="2021-03" db="EMBL/GenBank/DDBJ databases">
        <title>Draft genome sequence of rust myrtle Austropuccinia psidii MF-1, a brazilian biotype.</title>
        <authorList>
            <person name="Quecine M.C."/>
            <person name="Pachon D.M.R."/>
            <person name="Bonatelli M.L."/>
            <person name="Correr F.H."/>
            <person name="Franceschini L.M."/>
            <person name="Leite T.F."/>
            <person name="Margarido G.R.A."/>
            <person name="Almeida C.A."/>
            <person name="Ferrarezi J.A."/>
            <person name="Labate C.A."/>
        </authorList>
    </citation>
    <scope>NUCLEOTIDE SEQUENCE</scope>
    <source>
        <strain evidence="1">MF-1</strain>
    </source>
</reference>
<organism evidence="1 2">
    <name type="scientific">Austropuccinia psidii MF-1</name>
    <dbReference type="NCBI Taxonomy" id="1389203"/>
    <lineage>
        <taxon>Eukaryota</taxon>
        <taxon>Fungi</taxon>
        <taxon>Dikarya</taxon>
        <taxon>Basidiomycota</taxon>
        <taxon>Pucciniomycotina</taxon>
        <taxon>Pucciniomycetes</taxon>
        <taxon>Pucciniales</taxon>
        <taxon>Sphaerophragmiaceae</taxon>
        <taxon>Austropuccinia</taxon>
    </lineage>
</organism>
<dbReference type="OrthoDB" id="3064439at2759"/>
<protein>
    <submittedName>
        <fullName evidence="1">Uncharacterized protein</fullName>
    </submittedName>
</protein>
<comment type="caution">
    <text evidence="1">The sequence shown here is derived from an EMBL/GenBank/DDBJ whole genome shotgun (WGS) entry which is preliminary data.</text>
</comment>
<accession>A0A9Q3F374</accession>